<keyword evidence="3" id="KW-0645">Protease</keyword>
<organism evidence="7 8">
    <name type="scientific">Uncinocarpus reesii (strain UAMH 1704)</name>
    <dbReference type="NCBI Taxonomy" id="336963"/>
    <lineage>
        <taxon>Eukaryota</taxon>
        <taxon>Fungi</taxon>
        <taxon>Dikarya</taxon>
        <taxon>Ascomycota</taxon>
        <taxon>Pezizomycotina</taxon>
        <taxon>Eurotiomycetes</taxon>
        <taxon>Eurotiomycetidae</taxon>
        <taxon>Onygenales</taxon>
        <taxon>Onygenaceae</taxon>
        <taxon>Uncinocarpus</taxon>
    </lineage>
</organism>
<gene>
    <name evidence="7" type="ORF">UREG_07746</name>
</gene>
<dbReference type="HOGENOM" id="CLU_430336_0_0_1"/>
<name>C4JZZ5_UNCRE</name>
<evidence type="ECO:0000313" key="8">
    <source>
        <dbReference type="Proteomes" id="UP000002058"/>
    </source>
</evidence>
<dbReference type="OrthoDB" id="10267539at2759"/>
<dbReference type="InterPro" id="IPR007400">
    <property type="entry name" value="PrpF-like"/>
</dbReference>
<dbReference type="GeneID" id="8439762"/>
<dbReference type="STRING" id="336963.C4JZZ5"/>
<dbReference type="InParanoid" id="C4JZZ5"/>
<dbReference type="InterPro" id="IPR038765">
    <property type="entry name" value="Papain-like_cys_pep_sf"/>
</dbReference>
<dbReference type="Gene3D" id="3.40.395.10">
    <property type="entry name" value="Adenoviral Proteinase, Chain A"/>
    <property type="match status" value="1"/>
</dbReference>
<evidence type="ECO:0000256" key="4">
    <source>
        <dbReference type="ARBA" id="ARBA00022801"/>
    </source>
</evidence>
<evidence type="ECO:0000256" key="1">
    <source>
        <dbReference type="ARBA" id="ARBA00005234"/>
    </source>
</evidence>
<proteinExistence type="inferred from homology"/>
<dbReference type="Pfam" id="PF02902">
    <property type="entry name" value="Peptidase_C48"/>
    <property type="match status" value="1"/>
</dbReference>
<dbReference type="InterPro" id="IPR003653">
    <property type="entry name" value="Peptidase_C48_C"/>
</dbReference>
<dbReference type="GO" id="GO:0006508">
    <property type="term" value="P:proteolysis"/>
    <property type="evidence" value="ECO:0007669"/>
    <property type="project" value="UniProtKB-KW"/>
</dbReference>
<dbReference type="GO" id="GO:0008234">
    <property type="term" value="F:cysteine-type peptidase activity"/>
    <property type="evidence" value="ECO:0007669"/>
    <property type="project" value="InterPro"/>
</dbReference>
<comment type="similarity">
    <text evidence="2">Belongs to the PrpF family.</text>
</comment>
<dbReference type="Pfam" id="PF04303">
    <property type="entry name" value="PrpF"/>
    <property type="match status" value="1"/>
</dbReference>
<evidence type="ECO:0000256" key="5">
    <source>
        <dbReference type="ARBA" id="ARBA00023235"/>
    </source>
</evidence>
<dbReference type="GO" id="GO:0016853">
    <property type="term" value="F:isomerase activity"/>
    <property type="evidence" value="ECO:0007669"/>
    <property type="project" value="UniProtKB-KW"/>
</dbReference>
<dbReference type="PROSITE" id="PS50600">
    <property type="entry name" value="ULP_PROTEASE"/>
    <property type="match status" value="1"/>
</dbReference>
<evidence type="ECO:0000313" key="7">
    <source>
        <dbReference type="EMBL" id="EEP82881.1"/>
    </source>
</evidence>
<dbReference type="RefSeq" id="XP_002582973.1">
    <property type="nucleotide sequence ID" value="XM_002582927.1"/>
</dbReference>
<keyword evidence="4" id="KW-0378">Hydrolase</keyword>
<evidence type="ECO:0000259" key="6">
    <source>
        <dbReference type="PROSITE" id="PS50600"/>
    </source>
</evidence>
<dbReference type="SUPFAM" id="SSF54506">
    <property type="entry name" value="Diaminopimelate epimerase-like"/>
    <property type="match status" value="2"/>
</dbReference>
<sequence>MGFERLLGCVRRLFCADLTQASPDDTYLTYHDISLTNEDVDTLKNDWLTDNVGANGSAHSVSQANMFKTGQVPRARSHFTISNHQHHPPTTHLTEAEGGTHWSLLLVSVVDGVAFHYDSLPPGNRNEALRVAQKVSMILDRGFRFVQLDDSPVQENSSDCGVFVCLTMRHLLINRLLKACTSEKVSMSLGGKKVNASAGRREMVRIIDRFRKKKDHKSSRKWEPADSAQEDCTKTYNVDLQRLHNQCQHSRRTYSRSPISFQNGLKQNRIPAAYYRGGTSRGVIFQTKDLPLARADWAPIFLGVMGSPDSNGRQLDGLGGGISSLSKICVVGPSDRPGIDVEFTFVQVGVKSTDIDYSGNCGNLSSAIGPFAVDSGIIRPTCEYGDVTVRIYNTNTDKVIEATFPVHGGEALAHGDFAIDGVAGTAAKVKLDFIKPSGSKTGKMLPTGNVVDYFDGIRTTCVDVGNPSVFVSAEELGVSGTILPDETQNVPGLLDRLESIRQQATMKMGMASTPREVPASIPKICFVSQPSSHSLLSGEILDGDSVDVVVRAISVGQPHRALPITTSLSLAVAAKIQGSVVNQLVRASVEDKEELVIGHSSGKLVVGASIKADGEVEKASVYRTARRLMDGIIYWK</sequence>
<comment type="similarity">
    <text evidence="1">Belongs to the peptidase C48 family.</text>
</comment>
<dbReference type="AlphaFoldDB" id="C4JZZ5"/>
<keyword evidence="8" id="KW-1185">Reference proteome</keyword>
<evidence type="ECO:0000256" key="3">
    <source>
        <dbReference type="ARBA" id="ARBA00022670"/>
    </source>
</evidence>
<accession>C4JZZ5</accession>
<evidence type="ECO:0000256" key="2">
    <source>
        <dbReference type="ARBA" id="ARBA00007673"/>
    </source>
</evidence>
<dbReference type="GO" id="GO:0019783">
    <property type="term" value="F:ubiquitin-like protein peptidase activity"/>
    <property type="evidence" value="ECO:0007669"/>
    <property type="project" value="UniProtKB-ARBA"/>
</dbReference>
<dbReference type="Gene3D" id="3.10.310.10">
    <property type="entry name" value="Diaminopimelate Epimerase, Chain A, domain 1"/>
    <property type="match status" value="2"/>
</dbReference>
<dbReference type="EMBL" id="CH476619">
    <property type="protein sequence ID" value="EEP82881.1"/>
    <property type="molecule type" value="Genomic_DNA"/>
</dbReference>
<protein>
    <recommendedName>
        <fullName evidence="6">Ubiquitin-like protease family profile domain-containing protein</fullName>
    </recommendedName>
</protein>
<reference evidence="8" key="1">
    <citation type="journal article" date="2009" name="Genome Res.">
        <title>Comparative genomic analyses of the human fungal pathogens Coccidioides and their relatives.</title>
        <authorList>
            <person name="Sharpton T.J."/>
            <person name="Stajich J.E."/>
            <person name="Rounsley S.D."/>
            <person name="Gardner M.J."/>
            <person name="Wortman J.R."/>
            <person name="Jordar V.S."/>
            <person name="Maiti R."/>
            <person name="Kodira C.D."/>
            <person name="Neafsey D.E."/>
            <person name="Zeng Q."/>
            <person name="Hung C.-Y."/>
            <person name="McMahan C."/>
            <person name="Muszewska A."/>
            <person name="Grynberg M."/>
            <person name="Mandel M.A."/>
            <person name="Kellner E.M."/>
            <person name="Barker B.M."/>
            <person name="Galgiani J.N."/>
            <person name="Orbach M.J."/>
            <person name="Kirkland T.N."/>
            <person name="Cole G.T."/>
            <person name="Henn M.R."/>
            <person name="Birren B.W."/>
            <person name="Taylor J.W."/>
        </authorList>
    </citation>
    <scope>NUCLEOTIDE SEQUENCE [LARGE SCALE GENOMIC DNA]</scope>
    <source>
        <strain evidence="8">UAMH 1704</strain>
    </source>
</reference>
<dbReference type="PANTHER" id="PTHR43709:SF2">
    <property type="entry name" value="DUF453 DOMAIN PROTEIN (AFU_ORTHOLOGUE AFUA_6G00360)"/>
    <property type="match status" value="1"/>
</dbReference>
<dbReference type="KEGG" id="ure:UREG_07746"/>
<dbReference type="PANTHER" id="PTHR43709">
    <property type="entry name" value="ACONITATE ISOMERASE-RELATED"/>
    <property type="match status" value="1"/>
</dbReference>
<dbReference type="eggNOG" id="KOG3246">
    <property type="taxonomic scope" value="Eukaryota"/>
</dbReference>
<keyword evidence="5" id="KW-0413">Isomerase</keyword>
<feature type="domain" description="Ubiquitin-like protease family profile" evidence="6">
    <location>
        <begin position="1"/>
        <end position="171"/>
    </location>
</feature>
<dbReference type="Proteomes" id="UP000002058">
    <property type="component" value="Unassembled WGS sequence"/>
</dbReference>
<dbReference type="VEuPathDB" id="FungiDB:UREG_07746"/>
<dbReference type="SUPFAM" id="SSF54001">
    <property type="entry name" value="Cysteine proteinases"/>
    <property type="match status" value="1"/>
</dbReference>